<accession>A0ABT3PC16</accession>
<evidence type="ECO:0000313" key="1">
    <source>
        <dbReference type="EMBL" id="MCW8109666.1"/>
    </source>
</evidence>
<protein>
    <submittedName>
        <fullName evidence="1">Uncharacterized protein</fullName>
    </submittedName>
</protein>
<comment type="caution">
    <text evidence="1">The sequence shown here is derived from an EMBL/GenBank/DDBJ whole genome shotgun (WGS) entry which is preliminary data.</text>
</comment>
<name>A0ABT3PC16_9ALTE</name>
<dbReference type="Proteomes" id="UP001142810">
    <property type="component" value="Unassembled WGS sequence"/>
</dbReference>
<dbReference type="Gene3D" id="3.30.70.100">
    <property type="match status" value="1"/>
</dbReference>
<evidence type="ECO:0000313" key="2">
    <source>
        <dbReference type="Proteomes" id="UP001142810"/>
    </source>
</evidence>
<proteinExistence type="predicted"/>
<keyword evidence="2" id="KW-1185">Reference proteome</keyword>
<gene>
    <name evidence="1" type="ORF">OPS25_14240</name>
</gene>
<sequence length="44" mass="4819">MFTSHQSTKIEDDAKGADKMVEMAMQQPGFLSVESSRKDVGMAV</sequence>
<dbReference type="RefSeq" id="WP_265618510.1">
    <property type="nucleotide sequence ID" value="NZ_JAPFRD010000012.1"/>
</dbReference>
<dbReference type="EMBL" id="JAPFRD010000012">
    <property type="protein sequence ID" value="MCW8109666.1"/>
    <property type="molecule type" value="Genomic_DNA"/>
</dbReference>
<organism evidence="1 2">
    <name type="scientific">Alteromonas aquimaris</name>
    <dbReference type="NCBI Taxonomy" id="2998417"/>
    <lineage>
        <taxon>Bacteria</taxon>
        <taxon>Pseudomonadati</taxon>
        <taxon>Pseudomonadota</taxon>
        <taxon>Gammaproteobacteria</taxon>
        <taxon>Alteromonadales</taxon>
        <taxon>Alteromonadaceae</taxon>
        <taxon>Alteromonas/Salinimonas group</taxon>
        <taxon>Alteromonas</taxon>
    </lineage>
</organism>
<reference evidence="1" key="1">
    <citation type="submission" date="2022-11" db="EMBL/GenBank/DDBJ databases">
        <title>Alteromonas sp. nov., isolated from sea water of the Qingdao.</title>
        <authorList>
            <person name="Wang Q."/>
        </authorList>
    </citation>
    <scope>NUCLEOTIDE SEQUENCE</scope>
    <source>
        <strain evidence="1">ASW11-7</strain>
    </source>
</reference>